<comment type="caution">
    <text evidence="11">The sequence shown here is derived from an EMBL/GenBank/DDBJ whole genome shotgun (WGS) entry which is preliminary data.</text>
</comment>
<keyword evidence="2" id="KW-0902">Two-component regulatory system</keyword>
<evidence type="ECO:0000256" key="6">
    <source>
        <dbReference type="PROSITE-ProRule" id="PRU00169"/>
    </source>
</evidence>
<dbReference type="InterPro" id="IPR037522">
    <property type="entry name" value="HD_GYP_dom"/>
</dbReference>
<dbReference type="InterPro" id="IPR001789">
    <property type="entry name" value="Sig_transdc_resp-reg_receiver"/>
</dbReference>
<keyword evidence="3" id="KW-0805">Transcription regulation</keyword>
<feature type="domain" description="Response regulatory" evidence="8">
    <location>
        <begin position="3"/>
        <end position="117"/>
    </location>
</feature>
<dbReference type="PANTHER" id="PTHR45228">
    <property type="entry name" value="CYCLIC DI-GMP PHOSPHODIESTERASE TM_0186-RELATED"/>
    <property type="match status" value="1"/>
</dbReference>
<dbReference type="Pfam" id="PF00072">
    <property type="entry name" value="Response_reg"/>
    <property type="match status" value="1"/>
</dbReference>
<evidence type="ECO:0000256" key="1">
    <source>
        <dbReference type="ARBA" id="ARBA00022553"/>
    </source>
</evidence>
<accession>A0A7C4NRF5</accession>
<dbReference type="InterPro" id="IPR003607">
    <property type="entry name" value="HD/PDEase_dom"/>
</dbReference>
<reference evidence="11" key="1">
    <citation type="journal article" date="2020" name="mSystems">
        <title>Genome- and Community-Level Interaction Insights into Carbon Utilization and Element Cycling Functions of Hydrothermarchaeota in Hydrothermal Sediment.</title>
        <authorList>
            <person name="Zhou Z."/>
            <person name="Liu Y."/>
            <person name="Xu W."/>
            <person name="Pan J."/>
            <person name="Luo Z.H."/>
            <person name="Li M."/>
        </authorList>
    </citation>
    <scope>NUCLEOTIDE SEQUENCE [LARGE SCALE GENOMIC DNA]</scope>
    <source>
        <strain evidence="11">SpSt-6</strain>
    </source>
</reference>
<dbReference type="GO" id="GO:0000160">
    <property type="term" value="P:phosphorelay signal transduction system"/>
    <property type="evidence" value="ECO:0007669"/>
    <property type="project" value="UniProtKB-KW"/>
</dbReference>
<feature type="domain" description="HD-GYP" evidence="10">
    <location>
        <begin position="151"/>
        <end position="347"/>
    </location>
</feature>
<keyword evidence="1 6" id="KW-0597">Phosphoprotein</keyword>
<organism evidence="11">
    <name type="scientific">Thermodesulfobacterium geofontis</name>
    <dbReference type="NCBI Taxonomy" id="1295609"/>
    <lineage>
        <taxon>Bacteria</taxon>
        <taxon>Pseudomonadati</taxon>
        <taxon>Thermodesulfobacteriota</taxon>
        <taxon>Thermodesulfobacteria</taxon>
        <taxon>Thermodesulfobacteriales</taxon>
        <taxon>Thermodesulfobacteriaceae</taxon>
        <taxon>Thermodesulfobacterium</taxon>
    </lineage>
</organism>
<keyword evidence="7" id="KW-0175">Coiled coil</keyword>
<feature type="coiled-coil region" evidence="7">
    <location>
        <begin position="130"/>
        <end position="157"/>
    </location>
</feature>
<dbReference type="SUPFAM" id="SSF52172">
    <property type="entry name" value="CheY-like"/>
    <property type="match status" value="1"/>
</dbReference>
<evidence type="ECO:0000259" key="10">
    <source>
        <dbReference type="PROSITE" id="PS51832"/>
    </source>
</evidence>
<dbReference type="SMART" id="SM00448">
    <property type="entry name" value="REC"/>
    <property type="match status" value="1"/>
</dbReference>
<sequence length="347" mass="39571">MEKILIVDDEPFIRNALMSILNSLGYNPTLAENGIKAIEIIKKENPDIVLLDVKMPEMDGITTLKKIREISKDILVIMLTAYGDEETMKQCAEAGADDFLVKPIDITTLDVRLKLAKKVRLFYSFRDSFLEDLKTSYKVAEENINKLLQENKDLSMELLERINLIAEFRDDETHEHTIRVGALSYEIANALELSLDYCYSLKLAAPLHDIGKVGIPDSILLKPAKLTPEEFEIMKKHTIIGWNILKNSKSSILQIAEKVAISHHERWDGTGYPYGLKGENIPLEGRIVCIADAIDAMFSKRPYKDPMPEEKVREELLKCKGTHFDPTLVDKTLEIWDNILRIERKTS</sequence>
<dbReference type="AlphaFoldDB" id="A0A7C4NRF5"/>
<proteinExistence type="predicted"/>
<evidence type="ECO:0000313" key="11">
    <source>
        <dbReference type="EMBL" id="HGQ86018.1"/>
    </source>
</evidence>
<evidence type="ECO:0000259" key="9">
    <source>
        <dbReference type="PROSITE" id="PS51831"/>
    </source>
</evidence>
<dbReference type="InterPro" id="IPR006674">
    <property type="entry name" value="HD_domain"/>
</dbReference>
<gene>
    <name evidence="11" type="ORF">ENT66_06875</name>
</gene>
<dbReference type="SMART" id="SM00471">
    <property type="entry name" value="HDc"/>
    <property type="match status" value="1"/>
</dbReference>
<evidence type="ECO:0000256" key="4">
    <source>
        <dbReference type="ARBA" id="ARBA00023125"/>
    </source>
</evidence>
<dbReference type="Pfam" id="PF13487">
    <property type="entry name" value="HD_5"/>
    <property type="match status" value="1"/>
</dbReference>
<dbReference type="CDD" id="cd00156">
    <property type="entry name" value="REC"/>
    <property type="match status" value="1"/>
</dbReference>
<dbReference type="Gene3D" id="1.10.3210.10">
    <property type="entry name" value="Hypothetical protein af1432"/>
    <property type="match status" value="1"/>
</dbReference>
<evidence type="ECO:0000256" key="2">
    <source>
        <dbReference type="ARBA" id="ARBA00023012"/>
    </source>
</evidence>
<dbReference type="PROSITE" id="PS51831">
    <property type="entry name" value="HD"/>
    <property type="match status" value="1"/>
</dbReference>
<dbReference type="PANTHER" id="PTHR45228:SF1">
    <property type="entry name" value="CYCLIC DI-GMP PHOSPHODIESTERASE TM_0186"/>
    <property type="match status" value="1"/>
</dbReference>
<dbReference type="FunFam" id="3.40.50.2300:FF:000001">
    <property type="entry name" value="DNA-binding response regulator PhoB"/>
    <property type="match status" value="1"/>
</dbReference>
<dbReference type="EMBL" id="DSZN01000108">
    <property type="protein sequence ID" value="HGQ86018.1"/>
    <property type="molecule type" value="Genomic_DNA"/>
</dbReference>
<keyword evidence="4" id="KW-0238">DNA-binding</keyword>
<evidence type="ECO:0000259" key="8">
    <source>
        <dbReference type="PROSITE" id="PS50110"/>
    </source>
</evidence>
<protein>
    <submittedName>
        <fullName evidence="11">Response regulator</fullName>
    </submittedName>
</protein>
<feature type="modified residue" description="4-aspartylphosphate" evidence="6">
    <location>
        <position position="52"/>
    </location>
</feature>
<dbReference type="GO" id="GO:0003677">
    <property type="term" value="F:DNA binding"/>
    <property type="evidence" value="ECO:0007669"/>
    <property type="project" value="UniProtKB-KW"/>
</dbReference>
<dbReference type="PROSITE" id="PS50110">
    <property type="entry name" value="RESPONSE_REGULATORY"/>
    <property type="match status" value="1"/>
</dbReference>
<evidence type="ECO:0000256" key="5">
    <source>
        <dbReference type="ARBA" id="ARBA00023163"/>
    </source>
</evidence>
<dbReference type="CDD" id="cd00077">
    <property type="entry name" value="HDc"/>
    <property type="match status" value="1"/>
</dbReference>
<name>A0A7C4NRF5_9BACT</name>
<evidence type="ECO:0000256" key="3">
    <source>
        <dbReference type="ARBA" id="ARBA00023015"/>
    </source>
</evidence>
<evidence type="ECO:0000256" key="7">
    <source>
        <dbReference type="SAM" id="Coils"/>
    </source>
</evidence>
<dbReference type="InterPro" id="IPR052020">
    <property type="entry name" value="Cyclic_di-GMP/3'3'-cGAMP_PDE"/>
</dbReference>
<dbReference type="PROSITE" id="PS51832">
    <property type="entry name" value="HD_GYP"/>
    <property type="match status" value="1"/>
</dbReference>
<keyword evidence="5" id="KW-0804">Transcription</keyword>
<dbReference type="SUPFAM" id="SSF109604">
    <property type="entry name" value="HD-domain/PDEase-like"/>
    <property type="match status" value="1"/>
</dbReference>
<dbReference type="Gene3D" id="3.40.50.2300">
    <property type="match status" value="1"/>
</dbReference>
<feature type="domain" description="HD" evidence="9">
    <location>
        <begin position="173"/>
        <end position="297"/>
    </location>
</feature>
<dbReference type="InterPro" id="IPR011006">
    <property type="entry name" value="CheY-like_superfamily"/>
</dbReference>